<organism evidence="3 4">
    <name type="scientific">Mesorhabditis spiculigera</name>
    <dbReference type="NCBI Taxonomy" id="96644"/>
    <lineage>
        <taxon>Eukaryota</taxon>
        <taxon>Metazoa</taxon>
        <taxon>Ecdysozoa</taxon>
        <taxon>Nematoda</taxon>
        <taxon>Chromadorea</taxon>
        <taxon>Rhabditida</taxon>
        <taxon>Rhabditina</taxon>
        <taxon>Rhabditomorpha</taxon>
        <taxon>Rhabditoidea</taxon>
        <taxon>Rhabditidae</taxon>
        <taxon>Mesorhabditinae</taxon>
        <taxon>Mesorhabditis</taxon>
    </lineage>
</organism>
<reference evidence="3" key="1">
    <citation type="submission" date="2023-06" db="EMBL/GenBank/DDBJ databases">
        <authorList>
            <person name="Delattre M."/>
        </authorList>
    </citation>
    <scope>NUCLEOTIDE SEQUENCE</scope>
    <source>
        <strain evidence="3">AF72</strain>
    </source>
</reference>
<feature type="coiled-coil region" evidence="1">
    <location>
        <begin position="145"/>
        <end position="175"/>
    </location>
</feature>
<feature type="non-terminal residue" evidence="3">
    <location>
        <position position="1"/>
    </location>
</feature>
<dbReference type="InterPro" id="IPR045860">
    <property type="entry name" value="Snake_toxin-like_sf"/>
</dbReference>
<keyword evidence="4" id="KW-1185">Reference proteome</keyword>
<dbReference type="Proteomes" id="UP001177023">
    <property type="component" value="Unassembled WGS sequence"/>
</dbReference>
<gene>
    <name evidence="3" type="ORF">MSPICULIGERA_LOCUS14997</name>
</gene>
<feature type="signal peptide" evidence="2">
    <location>
        <begin position="1"/>
        <end position="21"/>
    </location>
</feature>
<evidence type="ECO:0000313" key="3">
    <source>
        <dbReference type="EMBL" id="CAJ0576710.1"/>
    </source>
</evidence>
<dbReference type="EMBL" id="CATQJA010002645">
    <property type="protein sequence ID" value="CAJ0576710.1"/>
    <property type="molecule type" value="Genomic_DNA"/>
</dbReference>
<keyword evidence="2" id="KW-0732">Signal</keyword>
<comment type="caution">
    <text evidence="3">The sequence shown here is derived from an EMBL/GenBank/DDBJ whole genome shotgun (WGS) entry which is preliminary data.</text>
</comment>
<feature type="chain" id="PRO_5041300048" evidence="2">
    <location>
        <begin position="22"/>
        <end position="197"/>
    </location>
</feature>
<dbReference type="SUPFAM" id="SSF57302">
    <property type="entry name" value="Snake toxin-like"/>
    <property type="match status" value="1"/>
</dbReference>
<dbReference type="CDD" id="cd00117">
    <property type="entry name" value="TFP"/>
    <property type="match status" value="1"/>
</dbReference>
<protein>
    <submittedName>
        <fullName evidence="3">Uncharacterized protein</fullName>
    </submittedName>
</protein>
<evidence type="ECO:0000256" key="2">
    <source>
        <dbReference type="SAM" id="SignalP"/>
    </source>
</evidence>
<accession>A0AA36CWL7</accession>
<proteinExistence type="predicted"/>
<evidence type="ECO:0000313" key="4">
    <source>
        <dbReference type="Proteomes" id="UP001177023"/>
    </source>
</evidence>
<keyword evidence="1" id="KW-0175">Coiled coil</keyword>
<evidence type="ECO:0000256" key="1">
    <source>
        <dbReference type="SAM" id="Coils"/>
    </source>
</evidence>
<name>A0AA36CWL7_9BILA</name>
<dbReference type="AlphaFoldDB" id="A0AA36CWL7"/>
<sequence>MPSRLGLFLLITVLGQIPCHARDEKYVTCIACTNIADHRSWELIRLDSRGILRQMMPHQEFPHPVHSKQCSTSLAVTRCERSYRCAQLHLEYEDGKVLHVKGCVDYPMAQWQDGAYNFTDEKGAVGWFYGCNSTDFCNHEGVKWLKAEVKKAEHLKAEEAEKQRKAEEAEKQKNSYPNTLAFPITAFLMVIHFRLFM</sequence>